<feature type="binding site" evidence="7">
    <location>
        <position position="77"/>
    </location>
    <ligand>
        <name>S-adenosyl-L-methionine</name>
        <dbReference type="ChEBI" id="CHEBI:59789"/>
    </ligand>
</feature>
<proteinExistence type="inferred from homology"/>
<comment type="catalytic activity">
    <reaction evidence="7">
        <text>pseudouridine(1915) in 23S rRNA + S-adenosyl-L-methionine = N(3)-methylpseudouridine(1915) in 23S rRNA + S-adenosyl-L-homocysteine + H(+)</text>
        <dbReference type="Rhea" id="RHEA:42752"/>
        <dbReference type="Rhea" id="RHEA-COMP:10221"/>
        <dbReference type="Rhea" id="RHEA-COMP:10222"/>
        <dbReference type="ChEBI" id="CHEBI:15378"/>
        <dbReference type="ChEBI" id="CHEBI:57856"/>
        <dbReference type="ChEBI" id="CHEBI:59789"/>
        <dbReference type="ChEBI" id="CHEBI:65314"/>
        <dbReference type="ChEBI" id="CHEBI:74486"/>
        <dbReference type="EC" id="2.1.1.177"/>
    </reaction>
</comment>
<dbReference type="InterPro" id="IPR029026">
    <property type="entry name" value="tRNA_m1G_MTases_N"/>
</dbReference>
<dbReference type="RefSeq" id="WP_349219863.1">
    <property type="nucleotide sequence ID" value="NZ_JBBMFD010000016.1"/>
</dbReference>
<evidence type="ECO:0000256" key="2">
    <source>
        <dbReference type="ARBA" id="ARBA00022552"/>
    </source>
</evidence>
<dbReference type="NCBIfam" id="NF000985">
    <property type="entry name" value="PRK00103.1-3"/>
    <property type="match status" value="1"/>
</dbReference>
<evidence type="ECO:0000313" key="9">
    <source>
        <dbReference type="Proteomes" id="UP001489509"/>
    </source>
</evidence>
<sequence length="160" mass="17663">MLRVFVLCVGTLKEKYWREAAAEYCKRLSSFCKIEVIEVEEARVPEQPSPAQILAALDMEGKRLLSKLPPQAKAIALCIEGKEQSSVDFAKTLAKAQVEGVSSIALLIGGSWGLSEEIKAKSTIKLSFSPMTFPHQLARILLLEQLYRALSINAGGKYHK</sequence>
<dbReference type="InterPro" id="IPR029028">
    <property type="entry name" value="Alpha/beta_knot_MTases"/>
</dbReference>
<dbReference type="HAMAP" id="MF_00658">
    <property type="entry name" value="23SrRNA_methyltr_H"/>
    <property type="match status" value="1"/>
</dbReference>
<comment type="subunit">
    <text evidence="7">Homodimer.</text>
</comment>
<comment type="subcellular location">
    <subcellularLocation>
        <location evidence="7">Cytoplasm</location>
    </subcellularLocation>
</comment>
<evidence type="ECO:0000256" key="3">
    <source>
        <dbReference type="ARBA" id="ARBA00022603"/>
    </source>
</evidence>
<reference evidence="8 9" key="1">
    <citation type="submission" date="2024-03" db="EMBL/GenBank/DDBJ databases">
        <title>Human intestinal bacterial collection.</title>
        <authorList>
            <person name="Pauvert C."/>
            <person name="Hitch T.C.A."/>
            <person name="Clavel T."/>
        </authorList>
    </citation>
    <scope>NUCLEOTIDE SEQUENCE [LARGE SCALE GENOMIC DNA]</scope>
    <source>
        <strain evidence="8 9">CLA-JM-H44</strain>
    </source>
</reference>
<keyword evidence="4 7" id="KW-0808">Transferase</keyword>
<comment type="caution">
    <text evidence="8">The sequence shown here is derived from an EMBL/GenBank/DDBJ whole genome shotgun (WGS) entry which is preliminary data.</text>
</comment>
<evidence type="ECO:0000256" key="1">
    <source>
        <dbReference type="ARBA" id="ARBA00022490"/>
    </source>
</evidence>
<dbReference type="Gene3D" id="3.40.1280.10">
    <property type="match status" value="1"/>
</dbReference>
<comment type="function">
    <text evidence="7">Specifically methylates the pseudouridine at position 1915 (m3Psi1915) in 23S rRNA.</text>
</comment>
<dbReference type="Proteomes" id="UP001489509">
    <property type="component" value="Unassembled WGS sequence"/>
</dbReference>
<keyword evidence="5 7" id="KW-0949">S-adenosyl-L-methionine</keyword>
<keyword evidence="2 7" id="KW-0698">rRNA processing</keyword>
<dbReference type="Pfam" id="PF02590">
    <property type="entry name" value="SPOUT_MTase"/>
    <property type="match status" value="1"/>
</dbReference>
<feature type="binding site" evidence="7">
    <location>
        <position position="109"/>
    </location>
    <ligand>
        <name>S-adenosyl-L-methionine</name>
        <dbReference type="ChEBI" id="CHEBI:59789"/>
    </ligand>
</feature>
<evidence type="ECO:0000256" key="6">
    <source>
        <dbReference type="ARBA" id="ARBA00038303"/>
    </source>
</evidence>
<gene>
    <name evidence="7 8" type="primary">rlmH</name>
    <name evidence="8" type="ORF">WMO26_09245</name>
</gene>
<dbReference type="PIRSF" id="PIRSF004505">
    <property type="entry name" value="MT_bac"/>
    <property type="match status" value="1"/>
</dbReference>
<dbReference type="GO" id="GO:0008168">
    <property type="term" value="F:methyltransferase activity"/>
    <property type="evidence" value="ECO:0007669"/>
    <property type="project" value="UniProtKB-KW"/>
</dbReference>
<evidence type="ECO:0000256" key="4">
    <source>
        <dbReference type="ARBA" id="ARBA00022679"/>
    </source>
</evidence>
<feature type="binding site" evidence="7">
    <location>
        <begin position="128"/>
        <end position="133"/>
    </location>
    <ligand>
        <name>S-adenosyl-L-methionine</name>
        <dbReference type="ChEBI" id="CHEBI:59789"/>
    </ligand>
</feature>
<evidence type="ECO:0000256" key="5">
    <source>
        <dbReference type="ARBA" id="ARBA00022691"/>
    </source>
</evidence>
<dbReference type="PANTHER" id="PTHR33603">
    <property type="entry name" value="METHYLTRANSFERASE"/>
    <property type="match status" value="1"/>
</dbReference>
<comment type="similarity">
    <text evidence="6 7">Belongs to the RNA methyltransferase RlmH family.</text>
</comment>
<evidence type="ECO:0000313" key="8">
    <source>
        <dbReference type="EMBL" id="MEQ2441009.1"/>
    </source>
</evidence>
<accession>A0ABV1E111</accession>
<organism evidence="8 9">
    <name type="scientific">Solibaculum intestinale</name>
    <dbReference type="NCBI Taxonomy" id="3133165"/>
    <lineage>
        <taxon>Bacteria</taxon>
        <taxon>Bacillati</taxon>
        <taxon>Bacillota</taxon>
        <taxon>Clostridia</taxon>
        <taxon>Eubacteriales</taxon>
        <taxon>Oscillospiraceae</taxon>
        <taxon>Solibaculum</taxon>
    </lineage>
</organism>
<dbReference type="EC" id="2.1.1.177" evidence="7"/>
<name>A0ABV1E111_9FIRM</name>
<dbReference type="PANTHER" id="PTHR33603:SF1">
    <property type="entry name" value="RIBOSOMAL RNA LARGE SUBUNIT METHYLTRANSFERASE H"/>
    <property type="match status" value="1"/>
</dbReference>
<dbReference type="InterPro" id="IPR003742">
    <property type="entry name" value="RlmH-like"/>
</dbReference>
<dbReference type="EMBL" id="JBBMFD010000016">
    <property type="protein sequence ID" value="MEQ2441009.1"/>
    <property type="molecule type" value="Genomic_DNA"/>
</dbReference>
<keyword evidence="1 7" id="KW-0963">Cytoplasm</keyword>
<dbReference type="CDD" id="cd18081">
    <property type="entry name" value="RlmH-like"/>
    <property type="match status" value="1"/>
</dbReference>
<dbReference type="GO" id="GO:0032259">
    <property type="term" value="P:methylation"/>
    <property type="evidence" value="ECO:0007669"/>
    <property type="project" value="UniProtKB-KW"/>
</dbReference>
<protein>
    <recommendedName>
        <fullName evidence="7">Ribosomal RNA large subunit methyltransferase H</fullName>
        <ecNumber evidence="7">2.1.1.177</ecNumber>
    </recommendedName>
    <alternativeName>
        <fullName evidence="7">23S rRNA (pseudouridine1915-N3)-methyltransferase</fullName>
    </alternativeName>
    <alternativeName>
        <fullName evidence="7">23S rRNA m3Psi1915 methyltransferase</fullName>
    </alternativeName>
    <alternativeName>
        <fullName evidence="7">rRNA (pseudouridine-N3-)-methyltransferase RlmH</fullName>
    </alternativeName>
</protein>
<keyword evidence="3 7" id="KW-0489">Methyltransferase</keyword>
<evidence type="ECO:0000256" key="7">
    <source>
        <dbReference type="HAMAP-Rule" id="MF_00658"/>
    </source>
</evidence>
<dbReference type="SUPFAM" id="SSF75217">
    <property type="entry name" value="alpha/beta knot"/>
    <property type="match status" value="1"/>
</dbReference>
<keyword evidence="9" id="KW-1185">Reference proteome</keyword>